<feature type="compositionally biased region" description="Polar residues" evidence="2">
    <location>
        <begin position="462"/>
        <end position="473"/>
    </location>
</feature>
<feature type="compositionally biased region" description="Low complexity" evidence="2">
    <location>
        <begin position="83"/>
        <end position="105"/>
    </location>
</feature>
<feature type="domain" description="Zn(2)-C6 fungal-type" evidence="3">
    <location>
        <begin position="14"/>
        <end position="43"/>
    </location>
</feature>
<name>A0AAN6WMU2_9PEZI</name>
<dbReference type="GO" id="GO:0001228">
    <property type="term" value="F:DNA-binding transcription activator activity, RNA polymerase II-specific"/>
    <property type="evidence" value="ECO:0007669"/>
    <property type="project" value="TreeGrafter"/>
</dbReference>
<reference evidence="4" key="2">
    <citation type="submission" date="2023-05" db="EMBL/GenBank/DDBJ databases">
        <authorList>
            <consortium name="Lawrence Berkeley National Laboratory"/>
            <person name="Steindorff A."/>
            <person name="Hensen N."/>
            <person name="Bonometti L."/>
            <person name="Westerberg I."/>
            <person name="Brannstrom I.O."/>
            <person name="Guillou S."/>
            <person name="Cros-Aarteil S."/>
            <person name="Calhoun S."/>
            <person name="Haridas S."/>
            <person name="Kuo A."/>
            <person name="Mondo S."/>
            <person name="Pangilinan J."/>
            <person name="Riley R."/>
            <person name="Labutti K."/>
            <person name="Andreopoulos B."/>
            <person name="Lipzen A."/>
            <person name="Chen C."/>
            <person name="Yanf M."/>
            <person name="Daum C."/>
            <person name="Ng V."/>
            <person name="Clum A."/>
            <person name="Ohm R."/>
            <person name="Martin F."/>
            <person name="Silar P."/>
            <person name="Natvig D."/>
            <person name="Lalanne C."/>
            <person name="Gautier V."/>
            <person name="Ament-Velasquez S.L."/>
            <person name="Kruys A."/>
            <person name="Hutchinson M.I."/>
            <person name="Powell A.J."/>
            <person name="Barry K."/>
            <person name="Miller A.N."/>
            <person name="Grigoriev I.V."/>
            <person name="Debuchy R."/>
            <person name="Gladieux P."/>
            <person name="Thoren M.H."/>
            <person name="Johannesson H."/>
        </authorList>
    </citation>
    <scope>NUCLEOTIDE SEQUENCE</scope>
    <source>
        <strain evidence="4">PSN309</strain>
    </source>
</reference>
<dbReference type="InterPro" id="IPR021858">
    <property type="entry name" value="Fun_TF"/>
</dbReference>
<sequence length="473" mass="52701">MARLKLGYTKSRGGCLRCKQRRVKCDENKPCRACVRHGVECSLVSSSSQSNSSSAASTPSAVSPVAPTRRTLRALPSHNLRRSTVNKSSPPPTTSSSSLSHVEPSIPAQSDPFPYFTRFGHGSSSETNTTDWVSDLELLHQWSTATFKTMAVAVDSGKMLDHLWQVEVPQQAFRHVFLLHQILAISAYHLAYLRPENRRQYSLRASYHQSLAIQGIRSALTNISADNCHALFATSALLFISALAATRLDDEPENAGPSIDSLLDVFMLVKGIGGVINSSNNLVRTGPFHELFLRHDGPKPHFLALDRIMQQLEGFLNRIVQLHDEMDDITDPVRNVIRRETDCLIDSIREAVANSVNPEYRIVAAWPFKMTDEYIPLLRQRNPVALALLSYYCVILHSAEPTFWYMKGWGEGVIRDISRAVVPPWNQDSAWAIGWMTSAEEAPTVEPNGFDDGQGKGEEYRQFSTSNHSHCLG</sequence>
<dbReference type="PROSITE" id="PS50048">
    <property type="entry name" value="ZN2_CY6_FUNGAL_2"/>
    <property type="match status" value="1"/>
</dbReference>
<dbReference type="PANTHER" id="PTHR47784:SF5">
    <property type="entry name" value="STEROL UPTAKE CONTROL PROTEIN 2"/>
    <property type="match status" value="1"/>
</dbReference>
<dbReference type="Proteomes" id="UP001302126">
    <property type="component" value="Unassembled WGS sequence"/>
</dbReference>
<dbReference type="SUPFAM" id="SSF57701">
    <property type="entry name" value="Zn2/Cys6 DNA-binding domain"/>
    <property type="match status" value="1"/>
</dbReference>
<organism evidence="4 5">
    <name type="scientific">Podospora australis</name>
    <dbReference type="NCBI Taxonomy" id="1536484"/>
    <lineage>
        <taxon>Eukaryota</taxon>
        <taxon>Fungi</taxon>
        <taxon>Dikarya</taxon>
        <taxon>Ascomycota</taxon>
        <taxon>Pezizomycotina</taxon>
        <taxon>Sordariomycetes</taxon>
        <taxon>Sordariomycetidae</taxon>
        <taxon>Sordariales</taxon>
        <taxon>Podosporaceae</taxon>
        <taxon>Podospora</taxon>
    </lineage>
</organism>
<dbReference type="Pfam" id="PF11951">
    <property type="entry name" value="Fungal_trans_2"/>
    <property type="match status" value="1"/>
</dbReference>
<dbReference type="SMART" id="SM00066">
    <property type="entry name" value="GAL4"/>
    <property type="match status" value="1"/>
</dbReference>
<evidence type="ECO:0000256" key="2">
    <source>
        <dbReference type="SAM" id="MobiDB-lite"/>
    </source>
</evidence>
<accession>A0AAN6WMU2</accession>
<dbReference type="CDD" id="cd00067">
    <property type="entry name" value="GAL4"/>
    <property type="match status" value="1"/>
</dbReference>
<evidence type="ECO:0000313" key="5">
    <source>
        <dbReference type="Proteomes" id="UP001302126"/>
    </source>
</evidence>
<evidence type="ECO:0000313" key="4">
    <source>
        <dbReference type="EMBL" id="KAK4184220.1"/>
    </source>
</evidence>
<reference evidence="4" key="1">
    <citation type="journal article" date="2023" name="Mol. Phylogenet. Evol.">
        <title>Genome-scale phylogeny and comparative genomics of the fungal order Sordariales.</title>
        <authorList>
            <person name="Hensen N."/>
            <person name="Bonometti L."/>
            <person name="Westerberg I."/>
            <person name="Brannstrom I.O."/>
            <person name="Guillou S."/>
            <person name="Cros-Aarteil S."/>
            <person name="Calhoun S."/>
            <person name="Haridas S."/>
            <person name="Kuo A."/>
            <person name="Mondo S."/>
            <person name="Pangilinan J."/>
            <person name="Riley R."/>
            <person name="LaButti K."/>
            <person name="Andreopoulos B."/>
            <person name="Lipzen A."/>
            <person name="Chen C."/>
            <person name="Yan M."/>
            <person name="Daum C."/>
            <person name="Ng V."/>
            <person name="Clum A."/>
            <person name="Steindorff A."/>
            <person name="Ohm R.A."/>
            <person name="Martin F."/>
            <person name="Silar P."/>
            <person name="Natvig D.O."/>
            <person name="Lalanne C."/>
            <person name="Gautier V."/>
            <person name="Ament-Velasquez S.L."/>
            <person name="Kruys A."/>
            <person name="Hutchinson M.I."/>
            <person name="Powell A.J."/>
            <person name="Barry K."/>
            <person name="Miller A.N."/>
            <person name="Grigoriev I.V."/>
            <person name="Debuchy R."/>
            <person name="Gladieux P."/>
            <person name="Hiltunen Thoren M."/>
            <person name="Johannesson H."/>
        </authorList>
    </citation>
    <scope>NUCLEOTIDE SEQUENCE</scope>
    <source>
        <strain evidence="4">PSN309</strain>
    </source>
</reference>
<dbReference type="PANTHER" id="PTHR47784">
    <property type="entry name" value="STEROL UPTAKE CONTROL PROTEIN 2"/>
    <property type="match status" value="1"/>
</dbReference>
<keyword evidence="1" id="KW-0539">Nucleus</keyword>
<dbReference type="InterPro" id="IPR001138">
    <property type="entry name" value="Zn2Cys6_DnaBD"/>
</dbReference>
<keyword evidence="5" id="KW-1185">Reference proteome</keyword>
<dbReference type="InterPro" id="IPR053157">
    <property type="entry name" value="Sterol_Uptake_Regulator"/>
</dbReference>
<proteinExistence type="predicted"/>
<dbReference type="InterPro" id="IPR036864">
    <property type="entry name" value="Zn2-C6_fun-type_DNA-bd_sf"/>
</dbReference>
<feature type="region of interest" description="Disordered" evidence="2">
    <location>
        <begin position="46"/>
        <end position="105"/>
    </location>
</feature>
<dbReference type="EMBL" id="MU864499">
    <property type="protein sequence ID" value="KAK4184220.1"/>
    <property type="molecule type" value="Genomic_DNA"/>
</dbReference>
<evidence type="ECO:0000259" key="3">
    <source>
        <dbReference type="PROSITE" id="PS50048"/>
    </source>
</evidence>
<dbReference type="PROSITE" id="PS00463">
    <property type="entry name" value="ZN2_CY6_FUNGAL_1"/>
    <property type="match status" value="1"/>
</dbReference>
<feature type="compositionally biased region" description="Low complexity" evidence="2">
    <location>
        <begin position="46"/>
        <end position="67"/>
    </location>
</feature>
<dbReference type="Pfam" id="PF00172">
    <property type="entry name" value="Zn_clus"/>
    <property type="match status" value="1"/>
</dbReference>
<dbReference type="Gene3D" id="4.10.240.10">
    <property type="entry name" value="Zn(2)-C6 fungal-type DNA-binding domain"/>
    <property type="match status" value="1"/>
</dbReference>
<dbReference type="AlphaFoldDB" id="A0AAN6WMU2"/>
<gene>
    <name evidence="4" type="ORF">QBC35DRAFT_65188</name>
</gene>
<comment type="caution">
    <text evidence="4">The sequence shown here is derived from an EMBL/GenBank/DDBJ whole genome shotgun (WGS) entry which is preliminary data.</text>
</comment>
<dbReference type="GO" id="GO:0008270">
    <property type="term" value="F:zinc ion binding"/>
    <property type="evidence" value="ECO:0007669"/>
    <property type="project" value="InterPro"/>
</dbReference>
<protein>
    <submittedName>
        <fullName evidence="4">Sterol uptake control protein 2</fullName>
    </submittedName>
</protein>
<feature type="region of interest" description="Disordered" evidence="2">
    <location>
        <begin position="443"/>
        <end position="473"/>
    </location>
</feature>
<evidence type="ECO:0000256" key="1">
    <source>
        <dbReference type="ARBA" id="ARBA00023242"/>
    </source>
</evidence>